<sequence length="403" mass="41822">MNYDRSIATEGAIPAMHDRVADSDLSEFGTPEDDGGRKKRRIVIIIVAAAVLAAVVAFLIWQSSAAPEQSEAQVPIVTVAIPGNTNVAGEITATGTLGARRPMPIGSVGEGGSVSNVLVDAGDWVRAGQVLAVIDRSVQSQQAEAQAAQVQVARADAELAQANLDRALKLVDRGFISTADVDRLTATRDAAEARVRVAQATLGELRARNARLSIVAPAGGLVLERNVERGQVVGAGGTPLFVLARGGEMELNARVSESDLARLAVGVPAEVRPVGSQEVFTGQVWQLAPTIDEASRQGIARIAMPYDKALRPGGFATASIRSGSVTAPILPESAIMSDDEGSFVYVVGSDNTVARQRVELGVVTAQGITIASGLTGRERVVLRAGGFLSPGDPVKPVTADSDG</sequence>
<dbReference type="EMBL" id="CP019602">
    <property type="protein sequence ID" value="ARU17056.1"/>
    <property type="molecule type" value="Genomic_DNA"/>
</dbReference>
<dbReference type="NCBIfam" id="TIGR01730">
    <property type="entry name" value="RND_mfp"/>
    <property type="match status" value="1"/>
</dbReference>
<evidence type="ECO:0000259" key="4">
    <source>
        <dbReference type="Pfam" id="PF25954"/>
    </source>
</evidence>
<name>A0A1Z1FE94_9SPHN</name>
<feature type="domain" description="YknX-like C-terminal permuted SH3-like" evidence="6">
    <location>
        <begin position="330"/>
        <end position="395"/>
    </location>
</feature>
<evidence type="ECO:0000313" key="7">
    <source>
        <dbReference type="EMBL" id="ARU17056.1"/>
    </source>
</evidence>
<evidence type="ECO:0000313" key="8">
    <source>
        <dbReference type="Proteomes" id="UP000195807"/>
    </source>
</evidence>
<dbReference type="Pfam" id="PF25989">
    <property type="entry name" value="YknX_C"/>
    <property type="match status" value="1"/>
</dbReference>
<comment type="similarity">
    <text evidence="1">Belongs to the membrane fusion protein (MFP) (TC 8.A.1) family.</text>
</comment>
<evidence type="ECO:0000259" key="6">
    <source>
        <dbReference type="Pfam" id="PF25989"/>
    </source>
</evidence>
<evidence type="ECO:0000256" key="1">
    <source>
        <dbReference type="ARBA" id="ARBA00009477"/>
    </source>
</evidence>
<dbReference type="PANTHER" id="PTHR30469">
    <property type="entry name" value="MULTIDRUG RESISTANCE PROTEIN MDTA"/>
    <property type="match status" value="1"/>
</dbReference>
<dbReference type="Pfam" id="PF25954">
    <property type="entry name" value="Beta-barrel_RND_2"/>
    <property type="match status" value="1"/>
</dbReference>
<dbReference type="Proteomes" id="UP000195807">
    <property type="component" value="Chromosome"/>
</dbReference>
<dbReference type="STRING" id="450378.GCA_001661675_02788"/>
<dbReference type="InterPro" id="IPR058647">
    <property type="entry name" value="BSH_CzcB-like"/>
</dbReference>
<dbReference type="RefSeq" id="WP_066847575.1">
    <property type="nucleotide sequence ID" value="NZ_CP019602.1"/>
</dbReference>
<keyword evidence="3" id="KW-0812">Transmembrane</keyword>
<reference evidence="7 8" key="1">
    <citation type="submission" date="2017-01" db="EMBL/GenBank/DDBJ databases">
        <title>Complete genome sequence of esterase-producing bacterium Croceicoccus marinus E4A9.</title>
        <authorList>
            <person name="Wu Y.-H."/>
            <person name="Cheng H."/>
            <person name="Xu L."/>
            <person name="Huo Y.-Y."/>
            <person name="Wang C.-S."/>
            <person name="Xu X.-W."/>
        </authorList>
    </citation>
    <scope>NUCLEOTIDE SEQUENCE [LARGE SCALE GENOMIC DNA]</scope>
    <source>
        <strain evidence="7 8">E4A9</strain>
    </source>
</reference>
<dbReference type="SUPFAM" id="SSF111369">
    <property type="entry name" value="HlyD-like secretion proteins"/>
    <property type="match status" value="1"/>
</dbReference>
<dbReference type="KEGG" id="cman:A9D14_13885"/>
<keyword evidence="3" id="KW-0472">Membrane</keyword>
<evidence type="ECO:0000256" key="2">
    <source>
        <dbReference type="SAM" id="Coils"/>
    </source>
</evidence>
<feature type="transmembrane region" description="Helical" evidence="3">
    <location>
        <begin position="42"/>
        <end position="61"/>
    </location>
</feature>
<keyword evidence="3" id="KW-1133">Transmembrane helix</keyword>
<dbReference type="AlphaFoldDB" id="A0A1Z1FE94"/>
<evidence type="ECO:0000256" key="3">
    <source>
        <dbReference type="SAM" id="Phobius"/>
    </source>
</evidence>
<keyword evidence="8" id="KW-1185">Reference proteome</keyword>
<feature type="coiled-coil region" evidence="2">
    <location>
        <begin position="138"/>
        <end position="208"/>
    </location>
</feature>
<dbReference type="Gene3D" id="2.40.30.170">
    <property type="match status" value="1"/>
</dbReference>
<dbReference type="GO" id="GO:1990281">
    <property type="term" value="C:efflux pump complex"/>
    <property type="evidence" value="ECO:0007669"/>
    <property type="project" value="TreeGrafter"/>
</dbReference>
<gene>
    <name evidence="7" type="ORF">A9D14_13885</name>
</gene>
<dbReference type="InterPro" id="IPR058637">
    <property type="entry name" value="YknX-like_C"/>
</dbReference>
<dbReference type="Gene3D" id="2.40.50.100">
    <property type="match status" value="1"/>
</dbReference>
<feature type="domain" description="CzcB-like barrel-sandwich hybrid" evidence="5">
    <location>
        <begin position="112"/>
        <end position="235"/>
    </location>
</feature>
<evidence type="ECO:0000259" key="5">
    <source>
        <dbReference type="Pfam" id="PF25973"/>
    </source>
</evidence>
<keyword evidence="2" id="KW-0175">Coiled coil</keyword>
<dbReference type="InterPro" id="IPR006143">
    <property type="entry name" value="RND_pump_MFP"/>
</dbReference>
<dbReference type="OrthoDB" id="7422354at2"/>
<dbReference type="InterPro" id="IPR058792">
    <property type="entry name" value="Beta-barrel_RND_2"/>
</dbReference>
<protein>
    <submittedName>
        <fullName evidence="7">Efflux transporter periplasmic adaptor subunit</fullName>
    </submittedName>
</protein>
<dbReference type="PANTHER" id="PTHR30469:SF15">
    <property type="entry name" value="HLYD FAMILY OF SECRETION PROTEINS"/>
    <property type="match status" value="1"/>
</dbReference>
<proteinExistence type="inferred from homology"/>
<feature type="domain" description="CusB-like beta-barrel" evidence="4">
    <location>
        <begin position="251"/>
        <end position="322"/>
    </location>
</feature>
<dbReference type="Gene3D" id="1.10.287.470">
    <property type="entry name" value="Helix hairpin bin"/>
    <property type="match status" value="1"/>
</dbReference>
<dbReference type="Gene3D" id="2.40.420.20">
    <property type="match status" value="1"/>
</dbReference>
<accession>A0A1Z1FE94</accession>
<dbReference type="Pfam" id="PF25973">
    <property type="entry name" value="BSH_CzcB"/>
    <property type="match status" value="1"/>
</dbReference>
<dbReference type="GO" id="GO:0015562">
    <property type="term" value="F:efflux transmembrane transporter activity"/>
    <property type="evidence" value="ECO:0007669"/>
    <property type="project" value="TreeGrafter"/>
</dbReference>
<organism evidence="7 8">
    <name type="scientific">Croceicoccus marinus</name>
    <dbReference type="NCBI Taxonomy" id="450378"/>
    <lineage>
        <taxon>Bacteria</taxon>
        <taxon>Pseudomonadati</taxon>
        <taxon>Pseudomonadota</taxon>
        <taxon>Alphaproteobacteria</taxon>
        <taxon>Sphingomonadales</taxon>
        <taxon>Erythrobacteraceae</taxon>
        <taxon>Croceicoccus</taxon>
    </lineage>
</organism>